<evidence type="ECO:0000256" key="1">
    <source>
        <dbReference type="SAM" id="MobiDB-lite"/>
    </source>
</evidence>
<accession>A0AAN8C580</accession>
<gene>
    <name evidence="2" type="ORF">CgunFtcFv8_015201</name>
</gene>
<keyword evidence="3" id="KW-1185">Reference proteome</keyword>
<dbReference type="EMBL" id="JAURVH010001533">
    <property type="protein sequence ID" value="KAK5897721.1"/>
    <property type="molecule type" value="Genomic_DNA"/>
</dbReference>
<proteinExistence type="predicted"/>
<name>A0AAN8C580_CHAGU</name>
<dbReference type="AlphaFoldDB" id="A0AAN8C580"/>
<feature type="region of interest" description="Disordered" evidence="1">
    <location>
        <begin position="114"/>
        <end position="133"/>
    </location>
</feature>
<evidence type="ECO:0000313" key="2">
    <source>
        <dbReference type="EMBL" id="KAK5897721.1"/>
    </source>
</evidence>
<protein>
    <submittedName>
        <fullName evidence="2">Uncharacterized protein</fullName>
    </submittedName>
</protein>
<dbReference type="Proteomes" id="UP001331515">
    <property type="component" value="Unassembled WGS sequence"/>
</dbReference>
<feature type="region of interest" description="Disordered" evidence="1">
    <location>
        <begin position="75"/>
        <end position="95"/>
    </location>
</feature>
<comment type="caution">
    <text evidence="2">The sequence shown here is derived from an EMBL/GenBank/DDBJ whole genome shotgun (WGS) entry which is preliminary data.</text>
</comment>
<evidence type="ECO:0000313" key="3">
    <source>
        <dbReference type="Proteomes" id="UP001331515"/>
    </source>
</evidence>
<organism evidence="2 3">
    <name type="scientific">Champsocephalus gunnari</name>
    <name type="common">Mackerel icefish</name>
    <dbReference type="NCBI Taxonomy" id="52237"/>
    <lineage>
        <taxon>Eukaryota</taxon>
        <taxon>Metazoa</taxon>
        <taxon>Chordata</taxon>
        <taxon>Craniata</taxon>
        <taxon>Vertebrata</taxon>
        <taxon>Euteleostomi</taxon>
        <taxon>Actinopterygii</taxon>
        <taxon>Neopterygii</taxon>
        <taxon>Teleostei</taxon>
        <taxon>Neoteleostei</taxon>
        <taxon>Acanthomorphata</taxon>
        <taxon>Eupercaria</taxon>
        <taxon>Perciformes</taxon>
        <taxon>Notothenioidei</taxon>
        <taxon>Channichthyidae</taxon>
        <taxon>Champsocephalus</taxon>
    </lineage>
</organism>
<reference evidence="2 3" key="1">
    <citation type="journal article" date="2023" name="Mol. Biol. Evol.">
        <title>Genomics of Secondarily Temperate Adaptation in the Only Non-Antarctic Icefish.</title>
        <authorList>
            <person name="Rivera-Colon A.G."/>
            <person name="Rayamajhi N."/>
            <person name="Minhas B.F."/>
            <person name="Madrigal G."/>
            <person name="Bilyk K.T."/>
            <person name="Yoon V."/>
            <person name="Hune M."/>
            <person name="Gregory S."/>
            <person name="Cheng C.H.C."/>
            <person name="Catchen J.M."/>
        </authorList>
    </citation>
    <scope>NUCLEOTIDE SEQUENCE [LARGE SCALE GENOMIC DNA]</scope>
    <source>
        <tissue evidence="2">White muscle</tissue>
    </source>
</reference>
<feature type="compositionally biased region" description="Low complexity" evidence="1">
    <location>
        <begin position="119"/>
        <end position="133"/>
    </location>
</feature>
<sequence length="133" mass="14813">MSCSCCVTPRGELLDGIQKKEQLVVREEEEEEEAFRSITDLSILREKYLSSREQQKLSQVILLGTIPEEHSEAFSFDPVTQGLSPPPVTSDPNPTSSFDLWHVHLDLHCRNLPRVTAASSPETTNSSSSSRSV</sequence>